<keyword evidence="2" id="KW-1185">Reference proteome</keyword>
<reference evidence="2" key="1">
    <citation type="submission" date="2013-02" db="EMBL/GenBank/DDBJ databases">
        <authorList>
            <person name="Hughes D."/>
        </authorList>
    </citation>
    <scope>NUCLEOTIDE SEQUENCE</scope>
    <source>
        <strain>Durham</strain>
        <strain evidence="2">NC isolate 2 -- Noor lab</strain>
    </source>
</reference>
<protein>
    <recommendedName>
        <fullName evidence="3">Immunoglobulin I-set domain-containing protein</fullName>
    </recommendedName>
</protein>
<dbReference type="EnsemblMetazoa" id="MESCA000037-RA">
    <property type="protein sequence ID" value="MESCA000037-PA"/>
    <property type="gene ID" value="MESCA000037"/>
</dbReference>
<dbReference type="AlphaFoldDB" id="T1G9Z5"/>
<dbReference type="InterPro" id="IPR036179">
    <property type="entry name" value="Ig-like_dom_sf"/>
</dbReference>
<evidence type="ECO:0000313" key="1">
    <source>
        <dbReference type="EnsemblMetazoa" id="MESCA000037-PA"/>
    </source>
</evidence>
<evidence type="ECO:0008006" key="3">
    <source>
        <dbReference type="Google" id="ProtNLM"/>
    </source>
</evidence>
<dbReference type="EMBL" id="CAQQ02155520">
    <property type="status" value="NOT_ANNOTATED_CDS"/>
    <property type="molecule type" value="Genomic_DNA"/>
</dbReference>
<evidence type="ECO:0000313" key="2">
    <source>
        <dbReference type="Proteomes" id="UP000015102"/>
    </source>
</evidence>
<proteinExistence type="predicted"/>
<reference evidence="1" key="2">
    <citation type="submission" date="2015-06" db="UniProtKB">
        <authorList>
            <consortium name="EnsemblMetazoa"/>
        </authorList>
    </citation>
    <scope>IDENTIFICATION</scope>
</reference>
<accession>T1G9Z5</accession>
<dbReference type="Proteomes" id="UP000015102">
    <property type="component" value="Unassembled WGS sequence"/>
</dbReference>
<dbReference type="Gene3D" id="2.60.40.10">
    <property type="entry name" value="Immunoglobulins"/>
    <property type="match status" value="1"/>
</dbReference>
<dbReference type="SUPFAM" id="SSF48726">
    <property type="entry name" value="Immunoglobulin"/>
    <property type="match status" value="1"/>
</dbReference>
<organism evidence="1 2">
    <name type="scientific">Megaselia scalaris</name>
    <name type="common">Humpbacked fly</name>
    <name type="synonym">Phora scalaris</name>
    <dbReference type="NCBI Taxonomy" id="36166"/>
    <lineage>
        <taxon>Eukaryota</taxon>
        <taxon>Metazoa</taxon>
        <taxon>Ecdysozoa</taxon>
        <taxon>Arthropoda</taxon>
        <taxon>Hexapoda</taxon>
        <taxon>Insecta</taxon>
        <taxon>Pterygota</taxon>
        <taxon>Neoptera</taxon>
        <taxon>Endopterygota</taxon>
        <taxon>Diptera</taxon>
        <taxon>Brachycera</taxon>
        <taxon>Muscomorpha</taxon>
        <taxon>Platypezoidea</taxon>
        <taxon>Phoridae</taxon>
        <taxon>Megaseliini</taxon>
        <taxon>Megaselia</taxon>
    </lineage>
</organism>
<dbReference type="STRING" id="36166.T1G9Z5"/>
<sequence>MYPEYYKDAPHFHRIGPEGPEYRLEIPNAKLDFTGTYSIIAKNCHGEAKAIISLQIMAKVLSVQRITIGLTCRNIDRFLD</sequence>
<dbReference type="EMBL" id="CAQQ02155519">
    <property type="status" value="NOT_ANNOTATED_CDS"/>
    <property type="molecule type" value="Genomic_DNA"/>
</dbReference>
<dbReference type="InterPro" id="IPR013783">
    <property type="entry name" value="Ig-like_fold"/>
</dbReference>
<dbReference type="HOGENOM" id="CLU_2592516_0_0_1"/>
<name>T1G9Z5_MEGSC</name>